<evidence type="ECO:0000256" key="1">
    <source>
        <dbReference type="SAM" id="MobiDB-lite"/>
    </source>
</evidence>
<protein>
    <recommendedName>
        <fullName evidence="5">Secreted protein</fullName>
    </recommendedName>
</protein>
<sequence>MFESISLSVVAVFAGSCLTFLAAILLPEPVAAKGGRGGLYAGLGDEDESFETSGHARTRRSRALQTWRAGGQPVKRLHEAAAPRSFNRRRARSACPVRAH</sequence>
<organism evidence="3 4">
    <name type="scientific">Paraburkholderia hiiakae</name>
    <dbReference type="NCBI Taxonomy" id="1081782"/>
    <lineage>
        <taxon>Bacteria</taxon>
        <taxon>Pseudomonadati</taxon>
        <taxon>Pseudomonadota</taxon>
        <taxon>Betaproteobacteria</taxon>
        <taxon>Burkholderiales</taxon>
        <taxon>Burkholderiaceae</taxon>
        <taxon>Paraburkholderia</taxon>
    </lineage>
</organism>
<keyword evidence="4" id="KW-1185">Reference proteome</keyword>
<comment type="caution">
    <text evidence="3">The sequence shown here is derived from an EMBL/GenBank/DDBJ whole genome shotgun (WGS) entry which is preliminary data.</text>
</comment>
<feature type="transmembrane region" description="Helical" evidence="2">
    <location>
        <begin position="6"/>
        <end position="26"/>
    </location>
</feature>
<keyword evidence="2" id="KW-1133">Transmembrane helix</keyword>
<evidence type="ECO:0000313" key="3">
    <source>
        <dbReference type="EMBL" id="CAD6533154.1"/>
    </source>
</evidence>
<dbReference type="Proteomes" id="UP000656319">
    <property type="component" value="Unassembled WGS sequence"/>
</dbReference>
<feature type="region of interest" description="Disordered" evidence="1">
    <location>
        <begin position="49"/>
        <end position="100"/>
    </location>
</feature>
<dbReference type="EMBL" id="CAJHCQ010000006">
    <property type="protein sequence ID" value="CAD6533154.1"/>
    <property type="molecule type" value="Genomic_DNA"/>
</dbReference>
<accession>A0ABN7HRN2</accession>
<keyword evidence="2" id="KW-0472">Membrane</keyword>
<keyword evidence="2" id="KW-0812">Transmembrane</keyword>
<reference evidence="3 4" key="1">
    <citation type="submission" date="2020-10" db="EMBL/GenBank/DDBJ databases">
        <authorList>
            <person name="Peeters C."/>
        </authorList>
    </citation>
    <scope>NUCLEOTIDE SEQUENCE [LARGE SCALE GENOMIC DNA]</scope>
    <source>
        <strain evidence="3 4">LMG 27952</strain>
    </source>
</reference>
<name>A0ABN7HRN2_9BURK</name>
<dbReference type="RefSeq" id="WP_201696432.1">
    <property type="nucleotide sequence ID" value="NZ_CAJHCQ010000006.1"/>
</dbReference>
<proteinExistence type="predicted"/>
<evidence type="ECO:0000256" key="2">
    <source>
        <dbReference type="SAM" id="Phobius"/>
    </source>
</evidence>
<evidence type="ECO:0008006" key="5">
    <source>
        <dbReference type="Google" id="ProtNLM"/>
    </source>
</evidence>
<gene>
    <name evidence="3" type="ORF">LMG27952_02706</name>
</gene>
<evidence type="ECO:0000313" key="4">
    <source>
        <dbReference type="Proteomes" id="UP000656319"/>
    </source>
</evidence>